<protein>
    <submittedName>
        <fullName evidence="1">Uncharacterized protein</fullName>
    </submittedName>
</protein>
<gene>
    <name evidence="1" type="ORF">CB5_LOCUS22906</name>
</gene>
<reference evidence="1" key="1">
    <citation type="submission" date="2020-07" db="EMBL/GenBank/DDBJ databases">
        <authorList>
            <person name="Lin J."/>
        </authorList>
    </citation>
    <scope>NUCLEOTIDE SEQUENCE</scope>
</reference>
<name>A0A6V7QA13_ANACO</name>
<proteinExistence type="predicted"/>
<dbReference type="AlphaFoldDB" id="A0A6V7QA13"/>
<accession>A0A6V7QA13</accession>
<sequence length="142" mass="15558">MADNNAMNLRNRVVPRNSGSESPVFWRVVDSVPTYGSYPEIYGILSSAKATKEGSSGCSRVASAGLCTGTALMVAPVQKVYQYTLMIVPVQMWAFGAQSLGLEPSYRLDWKSSSFPLELEKDFHTREPSASAEAWDRNKSVA</sequence>
<dbReference type="EMBL" id="LR862134">
    <property type="protein sequence ID" value="CAD1839695.1"/>
    <property type="molecule type" value="Genomic_DNA"/>
</dbReference>
<evidence type="ECO:0000313" key="1">
    <source>
        <dbReference type="EMBL" id="CAD1839695.1"/>
    </source>
</evidence>
<organism evidence="1">
    <name type="scientific">Ananas comosus var. bracteatus</name>
    <name type="common">red pineapple</name>
    <dbReference type="NCBI Taxonomy" id="296719"/>
    <lineage>
        <taxon>Eukaryota</taxon>
        <taxon>Viridiplantae</taxon>
        <taxon>Streptophyta</taxon>
        <taxon>Embryophyta</taxon>
        <taxon>Tracheophyta</taxon>
        <taxon>Spermatophyta</taxon>
        <taxon>Magnoliopsida</taxon>
        <taxon>Liliopsida</taxon>
        <taxon>Poales</taxon>
        <taxon>Bromeliaceae</taxon>
        <taxon>Bromelioideae</taxon>
        <taxon>Ananas</taxon>
    </lineage>
</organism>